<evidence type="ECO:0000256" key="7">
    <source>
        <dbReference type="ARBA" id="ARBA00022840"/>
    </source>
</evidence>
<organism evidence="12 13">
    <name type="scientific">Amycolatopsis thermalba</name>
    <dbReference type="NCBI Taxonomy" id="944492"/>
    <lineage>
        <taxon>Bacteria</taxon>
        <taxon>Bacillati</taxon>
        <taxon>Actinomycetota</taxon>
        <taxon>Actinomycetes</taxon>
        <taxon>Pseudonocardiales</taxon>
        <taxon>Pseudonocardiaceae</taxon>
        <taxon>Amycolatopsis</taxon>
    </lineage>
</organism>
<keyword evidence="5" id="KW-0547">Nucleotide-binding</keyword>
<evidence type="ECO:0000259" key="11">
    <source>
        <dbReference type="Pfam" id="PF07730"/>
    </source>
</evidence>
<evidence type="ECO:0000256" key="4">
    <source>
        <dbReference type="ARBA" id="ARBA00022679"/>
    </source>
</evidence>
<dbReference type="Gene3D" id="3.30.565.10">
    <property type="entry name" value="Histidine kinase-like ATPase, C-terminal domain"/>
    <property type="match status" value="1"/>
</dbReference>
<dbReference type="InterPro" id="IPR050482">
    <property type="entry name" value="Sensor_HK_TwoCompSys"/>
</dbReference>
<evidence type="ECO:0000313" key="13">
    <source>
        <dbReference type="Proteomes" id="UP000830158"/>
    </source>
</evidence>
<evidence type="ECO:0000256" key="3">
    <source>
        <dbReference type="ARBA" id="ARBA00022553"/>
    </source>
</evidence>
<dbReference type="GO" id="GO:0016301">
    <property type="term" value="F:kinase activity"/>
    <property type="evidence" value="ECO:0007669"/>
    <property type="project" value="UniProtKB-KW"/>
</dbReference>
<keyword evidence="4" id="KW-0808">Transferase</keyword>
<dbReference type="CDD" id="cd16917">
    <property type="entry name" value="HATPase_UhpB-NarQ-NarX-like"/>
    <property type="match status" value="1"/>
</dbReference>
<proteinExistence type="predicted"/>
<dbReference type="InterPro" id="IPR011712">
    <property type="entry name" value="Sig_transdc_His_kin_sub3_dim/P"/>
</dbReference>
<reference evidence="12" key="1">
    <citation type="submission" date="2022-01" db="EMBL/GenBank/DDBJ databases">
        <title>PSI-footprinting approach for the identification of protein synthesis inhibitor producers.</title>
        <authorList>
            <person name="Handel F."/>
            <person name="Kulik A."/>
            <person name="Wex K.W."/>
            <person name="Berscheid A."/>
            <person name="Saur J.S."/>
            <person name="Winkler A."/>
            <person name="Wibberg D."/>
            <person name="Kalinowski J."/>
            <person name="Broetz-Oesterhelt H."/>
            <person name="Mast Y."/>
        </authorList>
    </citation>
    <scope>NUCLEOTIDE SEQUENCE</scope>
    <source>
        <strain evidence="12">KNN 49.3e</strain>
    </source>
</reference>
<feature type="transmembrane region" description="Helical" evidence="9">
    <location>
        <begin position="20"/>
        <end position="39"/>
    </location>
</feature>
<dbReference type="EMBL" id="CP091196">
    <property type="protein sequence ID" value="UQS25318.1"/>
    <property type="molecule type" value="Genomic_DNA"/>
</dbReference>
<dbReference type="EC" id="2.7.13.3" evidence="2"/>
<dbReference type="InterPro" id="IPR003594">
    <property type="entry name" value="HATPase_dom"/>
</dbReference>
<dbReference type="PANTHER" id="PTHR24421">
    <property type="entry name" value="NITRATE/NITRITE SENSOR PROTEIN NARX-RELATED"/>
    <property type="match status" value="1"/>
</dbReference>
<dbReference type="Gene3D" id="1.20.5.1930">
    <property type="match status" value="1"/>
</dbReference>
<feature type="transmembrane region" description="Helical" evidence="9">
    <location>
        <begin position="101"/>
        <end position="121"/>
    </location>
</feature>
<keyword evidence="9" id="KW-0472">Membrane</keyword>
<dbReference type="SUPFAM" id="SSF55874">
    <property type="entry name" value="ATPase domain of HSP90 chaperone/DNA topoisomerase II/histidine kinase"/>
    <property type="match status" value="1"/>
</dbReference>
<feature type="transmembrane region" description="Helical" evidence="9">
    <location>
        <begin position="69"/>
        <end position="89"/>
    </location>
</feature>
<feature type="transmembrane region" description="Helical" evidence="9">
    <location>
        <begin position="46"/>
        <end position="63"/>
    </location>
</feature>
<keyword evidence="6 12" id="KW-0418">Kinase</keyword>
<keyword evidence="9" id="KW-1133">Transmembrane helix</keyword>
<dbReference type="Proteomes" id="UP000830158">
    <property type="component" value="Chromosome"/>
</dbReference>
<name>A0ABY4NZA3_9PSEU</name>
<keyword evidence="9" id="KW-0812">Transmembrane</keyword>
<dbReference type="Pfam" id="PF02518">
    <property type="entry name" value="HATPase_c"/>
    <property type="match status" value="1"/>
</dbReference>
<evidence type="ECO:0000256" key="5">
    <source>
        <dbReference type="ARBA" id="ARBA00022741"/>
    </source>
</evidence>
<dbReference type="PANTHER" id="PTHR24421:SF10">
    <property type="entry name" value="NITRATE_NITRITE SENSOR PROTEIN NARQ"/>
    <property type="match status" value="1"/>
</dbReference>
<evidence type="ECO:0000313" key="12">
    <source>
        <dbReference type="EMBL" id="UQS25318.1"/>
    </source>
</evidence>
<evidence type="ECO:0000259" key="10">
    <source>
        <dbReference type="Pfam" id="PF02518"/>
    </source>
</evidence>
<evidence type="ECO:0000256" key="1">
    <source>
        <dbReference type="ARBA" id="ARBA00000085"/>
    </source>
</evidence>
<evidence type="ECO:0000256" key="9">
    <source>
        <dbReference type="SAM" id="Phobius"/>
    </source>
</evidence>
<evidence type="ECO:0000256" key="6">
    <source>
        <dbReference type="ARBA" id="ARBA00022777"/>
    </source>
</evidence>
<keyword evidence="8" id="KW-0902">Two-component regulatory system</keyword>
<comment type="catalytic activity">
    <reaction evidence="1">
        <text>ATP + protein L-histidine = ADP + protein N-phospho-L-histidine.</text>
        <dbReference type="EC" id="2.7.13.3"/>
    </reaction>
</comment>
<gene>
    <name evidence="12" type="ORF">L1857_22165</name>
</gene>
<dbReference type="RefSeq" id="WP_249466165.1">
    <property type="nucleotide sequence ID" value="NZ_CP091196.1"/>
</dbReference>
<dbReference type="Pfam" id="PF07730">
    <property type="entry name" value="HisKA_3"/>
    <property type="match status" value="1"/>
</dbReference>
<keyword evidence="7" id="KW-0067">ATP-binding</keyword>
<dbReference type="InterPro" id="IPR036890">
    <property type="entry name" value="HATPase_C_sf"/>
</dbReference>
<accession>A0ABY4NZA3</accession>
<keyword evidence="3" id="KW-0597">Phosphoprotein</keyword>
<evidence type="ECO:0000256" key="2">
    <source>
        <dbReference type="ARBA" id="ARBA00012438"/>
    </source>
</evidence>
<evidence type="ECO:0000256" key="8">
    <source>
        <dbReference type="ARBA" id="ARBA00023012"/>
    </source>
</evidence>
<protein>
    <recommendedName>
        <fullName evidence="2">histidine kinase</fullName>
        <ecNumber evidence="2">2.7.13.3</ecNumber>
    </recommendedName>
</protein>
<sequence length="413" mass="44407">MGEVMERWQQLFRSRRPRDAMAALVIAGPAAVGLLTGLHRTAPVSLSVYAAVAALCAVVVGRWRREYDWAATVVACATFLMTNLPYANYVMTYSLARRRRWALAVTCMGLLLVWPAHQLFFEPVTGPGRLFEFETSLPSSGLDGLVYWSLAAVAPLAMGAAKNSLEEALTERERHAAQSAERQRRLRESTLRERSLTERARLASMMHDGVGHHVTVMVSMAGAISVDAAVTEPIRRRSELIVSVGQKAIGQLGEVLDVLSTPIGEIDGVADGFRIADIEYLVRDYRSLGVEVAYSPAAGPVCDSTGEDLCYRIVREALTNVLRHAGAPRADIRLTQAAGRLRLTVSSPVAPEDRPSFPGTGRGLRLLAEEAALAGGSLTAGSSADGARFVLEADLPLSPGGREAGEPMGRSTS</sequence>
<keyword evidence="13" id="KW-1185">Reference proteome</keyword>
<feature type="domain" description="Signal transduction histidine kinase subgroup 3 dimerisation and phosphoacceptor" evidence="11">
    <location>
        <begin position="198"/>
        <end position="261"/>
    </location>
</feature>
<feature type="domain" description="Histidine kinase/HSP90-like ATPase" evidence="10">
    <location>
        <begin position="307"/>
        <end position="395"/>
    </location>
</feature>